<name>A0A845U686_9PROT</name>
<feature type="transmembrane region" description="Helical" evidence="1">
    <location>
        <begin position="12"/>
        <end position="33"/>
    </location>
</feature>
<dbReference type="EMBL" id="WNJL01000030">
    <property type="protein sequence ID" value="NDU42393.1"/>
    <property type="molecule type" value="Genomic_DNA"/>
</dbReference>
<sequence>MLRWLTQTSSGFVLALVVGIVLLAVLYLLPVILAYSLGSAHTKGILILDLALGWTVLGWLIALIWAIISGNGGSFDELTENDLSSGQQHNERKEPTL</sequence>
<keyword evidence="1" id="KW-1133">Transmembrane helix</keyword>
<organism evidence="2">
    <name type="scientific">Acidithiobacillus ferrianus</name>
    <dbReference type="NCBI Taxonomy" id="2678518"/>
    <lineage>
        <taxon>Bacteria</taxon>
        <taxon>Pseudomonadati</taxon>
        <taxon>Pseudomonadota</taxon>
        <taxon>Acidithiobacillia</taxon>
        <taxon>Acidithiobacillales</taxon>
        <taxon>Acidithiobacillaceae</taxon>
        <taxon>Acidithiobacillus</taxon>
    </lineage>
</organism>
<comment type="caution">
    <text evidence="2">The sequence shown here is derived from an EMBL/GenBank/DDBJ whole genome shotgun (WGS) entry which is preliminary data.</text>
</comment>
<evidence type="ECO:0000313" key="2">
    <source>
        <dbReference type="EMBL" id="NDU42393.1"/>
    </source>
</evidence>
<dbReference type="Pfam" id="PF14373">
    <property type="entry name" value="Imm_superinfect"/>
    <property type="match status" value="1"/>
</dbReference>
<keyword evidence="1" id="KW-0472">Membrane</keyword>
<dbReference type="RefSeq" id="WP_163097634.1">
    <property type="nucleotide sequence ID" value="NZ_CP127523.1"/>
</dbReference>
<dbReference type="InterPro" id="IPR016410">
    <property type="entry name" value="Phage_imm"/>
</dbReference>
<feature type="transmembrane region" description="Helical" evidence="1">
    <location>
        <begin position="45"/>
        <end position="68"/>
    </location>
</feature>
<keyword evidence="1" id="KW-0812">Transmembrane</keyword>
<proteinExistence type="predicted"/>
<reference evidence="2" key="1">
    <citation type="submission" date="2019-11" db="EMBL/GenBank/DDBJ databases">
        <title>Acidithiobacillus ferrianus sp. nov.: a facultatively anaerobic and extremely acidophilic chemolithoautotroph.</title>
        <authorList>
            <person name="Norris P.R."/>
            <person name="Falagan C."/>
            <person name="Moya-Beltran A."/>
            <person name="Castro M."/>
            <person name="Quatrini R."/>
            <person name="Johnson D.B."/>
        </authorList>
    </citation>
    <scope>NUCLEOTIDE SEQUENCE [LARGE SCALE GENOMIC DNA]</scope>
    <source>
        <strain evidence="2">MG</strain>
    </source>
</reference>
<protein>
    <submittedName>
        <fullName evidence="2">Superinfection immunity protein</fullName>
    </submittedName>
</protein>
<accession>A0A845U686</accession>
<gene>
    <name evidence="2" type="ORF">GL267_07000</name>
</gene>
<dbReference type="AlphaFoldDB" id="A0A845U686"/>
<evidence type="ECO:0000256" key="1">
    <source>
        <dbReference type="SAM" id="Phobius"/>
    </source>
</evidence>